<dbReference type="Gene3D" id="3.30.2310.20">
    <property type="entry name" value="RelE-like"/>
    <property type="match status" value="1"/>
</dbReference>
<dbReference type="EMBL" id="NXGE01000002">
    <property type="protein sequence ID" value="PRM94783.1"/>
    <property type="molecule type" value="Genomic_DNA"/>
</dbReference>
<protein>
    <submittedName>
        <fullName evidence="2">Plasmid stabilization protein</fullName>
    </submittedName>
</protein>
<sequence length="96" mass="11655">MQVLFLEIAEKEFYISQEYYEEQQINLGNKFKSEVYNTLKRIQKFPNMFVKVKKDIRKCIVNKFPFNILYSIEGNNILVIAIAHHHRNPDYWVDRI</sequence>
<dbReference type="AlphaFoldDB" id="A0A2S9T7H6"/>
<evidence type="ECO:0000256" key="1">
    <source>
        <dbReference type="ARBA" id="ARBA00022649"/>
    </source>
</evidence>
<accession>A0A2S9T7H6</accession>
<organism evidence="2 3">
    <name type="scientific">Aliarcobacter cryaerophilus</name>
    <dbReference type="NCBI Taxonomy" id="28198"/>
    <lineage>
        <taxon>Bacteria</taxon>
        <taxon>Pseudomonadati</taxon>
        <taxon>Campylobacterota</taxon>
        <taxon>Epsilonproteobacteria</taxon>
        <taxon>Campylobacterales</taxon>
        <taxon>Arcobacteraceae</taxon>
        <taxon>Aliarcobacter</taxon>
    </lineage>
</organism>
<proteinExistence type="predicted"/>
<dbReference type="InterPro" id="IPR035093">
    <property type="entry name" value="RelE/ParE_toxin_dom_sf"/>
</dbReference>
<evidence type="ECO:0000313" key="3">
    <source>
        <dbReference type="Proteomes" id="UP000238281"/>
    </source>
</evidence>
<dbReference type="Pfam" id="PF05016">
    <property type="entry name" value="ParE_toxin"/>
    <property type="match status" value="1"/>
</dbReference>
<gene>
    <name evidence="2" type="ORF">CJ673_04280</name>
</gene>
<name>A0A2S9T7H6_9BACT</name>
<reference evidence="2 3" key="1">
    <citation type="submission" date="2017-09" db="EMBL/GenBank/DDBJ databases">
        <title>Reassesment of A. cryaerophilus.</title>
        <authorList>
            <person name="Perez-Cataluna A."/>
            <person name="Collado L."/>
            <person name="Salgado O."/>
            <person name="Lefinanco V."/>
            <person name="Figueras M.J."/>
        </authorList>
    </citation>
    <scope>NUCLEOTIDE SEQUENCE [LARGE SCALE GENOMIC DNA]</scope>
    <source>
        <strain evidence="2 3">LMG 10210</strain>
    </source>
</reference>
<evidence type="ECO:0000313" key="2">
    <source>
        <dbReference type="EMBL" id="PRM94783.1"/>
    </source>
</evidence>
<dbReference type="Proteomes" id="UP000238281">
    <property type="component" value="Unassembled WGS sequence"/>
</dbReference>
<dbReference type="RefSeq" id="WP_105915050.1">
    <property type="nucleotide sequence ID" value="NZ_JAMXEM010000013.1"/>
</dbReference>
<comment type="caution">
    <text evidence="2">The sequence shown here is derived from an EMBL/GenBank/DDBJ whole genome shotgun (WGS) entry which is preliminary data.</text>
</comment>
<keyword evidence="1" id="KW-1277">Toxin-antitoxin system</keyword>
<dbReference type="InterPro" id="IPR007712">
    <property type="entry name" value="RelE/ParE_toxin"/>
</dbReference>